<reference evidence="1 2" key="1">
    <citation type="submission" date="2019-04" db="EMBL/GenBank/DDBJ databases">
        <title>An improved genome assembly and genetic linkage map for asparagus bean, Vigna unguiculata ssp. sesquipedialis.</title>
        <authorList>
            <person name="Xia Q."/>
            <person name="Zhang R."/>
            <person name="Dong Y."/>
        </authorList>
    </citation>
    <scope>NUCLEOTIDE SEQUENCE [LARGE SCALE GENOMIC DNA]</scope>
    <source>
        <tissue evidence="1">Leaf</tissue>
    </source>
</reference>
<name>A0A4D6LE88_VIGUN</name>
<gene>
    <name evidence="1" type="ORF">DEO72_LG3g1252</name>
</gene>
<sequence>MEEDDGGARSCWTREEDGVAVRGGRNCCSSVWRWCVVVVARRWKNSCFDGCVNEEDDGEKMEVLRRGGSATSDELTVEGAVVAGEVGGGGCVEGGREIRVRVSCVRWRR</sequence>
<dbReference type="Proteomes" id="UP000501690">
    <property type="component" value="Linkage Group LG3"/>
</dbReference>
<accession>A0A4D6LE88</accession>
<proteinExistence type="predicted"/>
<keyword evidence="2" id="KW-1185">Reference proteome</keyword>
<evidence type="ECO:0000313" key="1">
    <source>
        <dbReference type="EMBL" id="QCD86726.1"/>
    </source>
</evidence>
<evidence type="ECO:0000313" key="2">
    <source>
        <dbReference type="Proteomes" id="UP000501690"/>
    </source>
</evidence>
<organism evidence="1 2">
    <name type="scientific">Vigna unguiculata</name>
    <name type="common">Cowpea</name>
    <dbReference type="NCBI Taxonomy" id="3917"/>
    <lineage>
        <taxon>Eukaryota</taxon>
        <taxon>Viridiplantae</taxon>
        <taxon>Streptophyta</taxon>
        <taxon>Embryophyta</taxon>
        <taxon>Tracheophyta</taxon>
        <taxon>Spermatophyta</taxon>
        <taxon>Magnoliopsida</taxon>
        <taxon>eudicotyledons</taxon>
        <taxon>Gunneridae</taxon>
        <taxon>Pentapetalae</taxon>
        <taxon>rosids</taxon>
        <taxon>fabids</taxon>
        <taxon>Fabales</taxon>
        <taxon>Fabaceae</taxon>
        <taxon>Papilionoideae</taxon>
        <taxon>50 kb inversion clade</taxon>
        <taxon>NPAAA clade</taxon>
        <taxon>indigoferoid/millettioid clade</taxon>
        <taxon>Phaseoleae</taxon>
        <taxon>Vigna</taxon>
    </lineage>
</organism>
<dbReference type="AlphaFoldDB" id="A0A4D6LE88"/>
<dbReference type="EMBL" id="CP039347">
    <property type="protein sequence ID" value="QCD86726.1"/>
    <property type="molecule type" value="Genomic_DNA"/>
</dbReference>
<protein>
    <submittedName>
        <fullName evidence="1">Uncharacterized protein</fullName>
    </submittedName>
</protein>